<dbReference type="GeneID" id="59388041"/>
<evidence type="ECO:0000313" key="1">
    <source>
        <dbReference type="EMBL" id="AET32677.1"/>
    </source>
</evidence>
<organism evidence="1 2">
    <name type="scientific">Pyrobaculum ferrireducens</name>
    <dbReference type="NCBI Taxonomy" id="1104324"/>
    <lineage>
        <taxon>Archaea</taxon>
        <taxon>Thermoproteota</taxon>
        <taxon>Thermoprotei</taxon>
        <taxon>Thermoproteales</taxon>
        <taxon>Thermoproteaceae</taxon>
        <taxon>Pyrobaculum</taxon>
    </lineage>
</organism>
<gene>
    <name evidence="1" type="ORF">P186_1248</name>
</gene>
<dbReference type="EMBL" id="CP003098">
    <property type="protein sequence ID" value="AET32677.1"/>
    <property type="molecule type" value="Genomic_DNA"/>
</dbReference>
<dbReference type="Proteomes" id="UP000005867">
    <property type="component" value="Chromosome"/>
</dbReference>
<evidence type="ECO:0000313" key="2">
    <source>
        <dbReference type="Proteomes" id="UP000005867"/>
    </source>
</evidence>
<keyword evidence="2" id="KW-1185">Reference proteome</keyword>
<dbReference type="eggNOG" id="arCOG11745">
    <property type="taxonomic scope" value="Archaea"/>
</dbReference>
<name>G7VCY8_9CREN</name>
<dbReference type="KEGG" id="pyr:P186_1248"/>
<dbReference type="HOGENOM" id="CLU_3178726_0_0_2"/>
<dbReference type="AlphaFoldDB" id="G7VCY8"/>
<sequence>MWTRLKNFITSMCLILAPYIDVCRFGGPPEKSQKAEVRSERCTKIK</sequence>
<proteinExistence type="predicted"/>
<dbReference type="BioCyc" id="PSP1104324:GJSN-1220-MONOMER"/>
<dbReference type="RefSeq" id="WP_014288505.1">
    <property type="nucleotide sequence ID" value="NC_016645.1"/>
</dbReference>
<accession>G7VCY8</accession>
<dbReference type="STRING" id="1104324.P186_1248"/>
<protein>
    <submittedName>
        <fullName evidence="1">Uncharacterized protein</fullName>
    </submittedName>
</protein>
<reference evidence="1 2" key="1">
    <citation type="journal article" date="2012" name="J. Bacteriol.">
        <title>Complete genome sequence of strain 1860, a crenarchaeon of the genus pyrobaculum able to grow with various electron acceptors.</title>
        <authorList>
            <person name="Mardanov A.V."/>
            <person name="Gumerov V.M."/>
            <person name="Slobodkina G.B."/>
            <person name="Beletsky A.V."/>
            <person name="Bonch-Osmolovskaya E.A."/>
            <person name="Ravin N.V."/>
            <person name="Skryabin K.G."/>
        </authorList>
    </citation>
    <scope>NUCLEOTIDE SEQUENCE [LARGE SCALE GENOMIC DNA]</scope>
    <source>
        <strain evidence="1 2">1860</strain>
    </source>
</reference>
<dbReference type="OrthoDB" id="25763at2157"/>